<feature type="compositionally biased region" description="Low complexity" evidence="2">
    <location>
        <begin position="858"/>
        <end position="877"/>
    </location>
</feature>
<feature type="region of interest" description="Disordered" evidence="2">
    <location>
        <begin position="893"/>
        <end position="915"/>
    </location>
</feature>
<feature type="compositionally biased region" description="Basic and acidic residues" evidence="2">
    <location>
        <begin position="329"/>
        <end position="338"/>
    </location>
</feature>
<feature type="domain" description="J" evidence="3">
    <location>
        <begin position="519"/>
        <end position="584"/>
    </location>
</feature>
<evidence type="ECO:0000256" key="1">
    <source>
        <dbReference type="SAM" id="Coils"/>
    </source>
</evidence>
<feature type="compositionally biased region" description="Basic residues" evidence="2">
    <location>
        <begin position="442"/>
        <end position="452"/>
    </location>
</feature>
<dbReference type="PROSITE" id="PS00636">
    <property type="entry name" value="DNAJ_1"/>
    <property type="match status" value="1"/>
</dbReference>
<dbReference type="InterPro" id="IPR026894">
    <property type="entry name" value="DnaJ_X"/>
</dbReference>
<gene>
    <name evidence="4" type="ORF">VNO80_08443</name>
</gene>
<keyword evidence="5" id="KW-1185">Reference proteome</keyword>
<dbReference type="Pfam" id="PF00226">
    <property type="entry name" value="DnaJ"/>
    <property type="match status" value="1"/>
</dbReference>
<keyword evidence="1" id="KW-0175">Coiled coil</keyword>
<feature type="coiled-coil region" evidence="1">
    <location>
        <begin position="635"/>
        <end position="667"/>
    </location>
</feature>
<dbReference type="PANTHER" id="PTHR44094">
    <property type="entry name" value="DNAJ HEAT SHOCK N-TERMINAL DOMAIN-CONTAINING PROTEIN"/>
    <property type="match status" value="1"/>
</dbReference>
<reference evidence="4 5" key="1">
    <citation type="submission" date="2024-01" db="EMBL/GenBank/DDBJ databases">
        <title>The genomes of 5 underutilized Papilionoideae crops provide insights into root nodulation and disease resistanc.</title>
        <authorList>
            <person name="Jiang F."/>
        </authorList>
    </citation>
    <scope>NUCLEOTIDE SEQUENCE [LARGE SCALE GENOMIC DNA]</scope>
    <source>
        <strain evidence="4">JINMINGXINNONG_FW02</strain>
        <tissue evidence="4">Leaves</tissue>
    </source>
</reference>
<accession>A0AAN9RHE1</accession>
<feature type="compositionally biased region" description="Polar residues" evidence="2">
    <location>
        <begin position="256"/>
        <end position="279"/>
    </location>
</feature>
<dbReference type="SUPFAM" id="SSF46565">
    <property type="entry name" value="Chaperone J-domain"/>
    <property type="match status" value="2"/>
</dbReference>
<sequence>MKAKEPCEAYQVLSDPAQRQAYDGHGKSGISTEAIIDPAAIFAMLLGSGHDTPGPIRFWQWQPPKPKFDAPFYAAPTHECSTFLECCKSQSFSPAKQSDASASNGFALSSTMSTPCGGFRSPNSVGNPNYSNPMYPVQGQVMQNAAQLNLSQLQGQMLAQSILQNMNQQLPKQMPNPSQGVPHGMHPGFAPGNQVRPQIDLNEKNLAPPNVNANAFVSWSPFSSQQLQGNASGSLNPNLAHTSNSQPPAFMKSHSQENPYGNIKTNVPNTNWNGSSSKNFKNRPNRGGFQGGFQKSKFHDVNNGKRRNGFPKEHNGRGPYSGSAGQDSLRSKELKQQPERSFSVIYSEQEIQQWRESRKKNHPCNNFQKRHSECLMDSKVIKREVLQRELKEVLAKQAELGIEVAEIPSHYLKNSENQGLQNEGKNKFSDKRKFQNKFNKKLHRKGRVKSRNHRESTASHIELGGCSSQRPPDSEVQTNHKRWREFTPSGRRTTPFGCLGIRHRLGINQLGFEMVKETEYYDVLGVIPTASEAEIKKAYYMKARQVHPDKNPNDPLAAQNFQVLGEAYQVLSDPAQRQAYDGHGKSGISTEAIIDPAAIFAMLFGSELFEEYIGQLAMASMASMDIFIEGEQFDTKKLQEKMRVVQKEREEKLAEILKNRLNQYLQGNKEEFLNHAEAEVARLSNAAYGIDMLNTIGYIYARQAAKELGKKAIYLGVPFIAEWFRNKGHSIKSQVTAATGAIALIQLQEDMKKQLSSEGDYTEDELEEYMQSHKKLMTDSLWKLNVADIEATLSRVCQMVLQDNSVKKEELRARAKGLKTLGKIFQRVKSANGNENESVPNKAVHKLNGSETSNDACSPSTSPKSSSPDFSSDASFASQSPYVEAPHFAGMQFDYNFPRPTAPPGAQRPTPTSKD</sequence>
<dbReference type="CDD" id="cd06257">
    <property type="entry name" value="DnaJ"/>
    <property type="match status" value="1"/>
</dbReference>
<dbReference type="InterPro" id="IPR036869">
    <property type="entry name" value="J_dom_sf"/>
</dbReference>
<dbReference type="Gene3D" id="1.10.287.110">
    <property type="entry name" value="DnaJ domain"/>
    <property type="match status" value="1"/>
</dbReference>
<dbReference type="SMART" id="SM00271">
    <property type="entry name" value="DnaJ"/>
    <property type="match status" value="1"/>
</dbReference>
<dbReference type="InterPro" id="IPR052423">
    <property type="entry name" value="EMIR"/>
</dbReference>
<feature type="region of interest" description="Disordered" evidence="2">
    <location>
        <begin position="832"/>
        <end position="877"/>
    </location>
</feature>
<dbReference type="EMBL" id="JAYMYR010000004">
    <property type="protein sequence ID" value="KAK7366453.1"/>
    <property type="molecule type" value="Genomic_DNA"/>
</dbReference>
<dbReference type="FunFam" id="1.10.287.110:FF:000086">
    <property type="entry name" value="Chaperone protein dnaJ 10"/>
    <property type="match status" value="1"/>
</dbReference>
<dbReference type="PANTHER" id="PTHR44094:SF17">
    <property type="entry name" value="CHAPERONE PROTEIN DNAJ 10"/>
    <property type="match status" value="1"/>
</dbReference>
<dbReference type="Pfam" id="PF14308">
    <property type="entry name" value="DnaJ-X"/>
    <property type="match status" value="1"/>
</dbReference>
<proteinExistence type="predicted"/>
<evidence type="ECO:0000313" key="5">
    <source>
        <dbReference type="Proteomes" id="UP001374584"/>
    </source>
</evidence>
<comment type="caution">
    <text evidence="4">The sequence shown here is derived from an EMBL/GenBank/DDBJ whole genome shotgun (WGS) entry which is preliminary data.</text>
</comment>
<dbReference type="AlphaFoldDB" id="A0AAN9RHE1"/>
<feature type="region of interest" description="Disordered" evidence="2">
    <location>
        <begin position="172"/>
        <end position="196"/>
    </location>
</feature>
<feature type="region of interest" description="Disordered" evidence="2">
    <location>
        <begin position="442"/>
        <end position="480"/>
    </location>
</feature>
<evidence type="ECO:0000259" key="3">
    <source>
        <dbReference type="PROSITE" id="PS50076"/>
    </source>
</evidence>
<feature type="compositionally biased region" description="Polar residues" evidence="2">
    <location>
        <begin position="224"/>
        <end position="247"/>
    </location>
</feature>
<organism evidence="4 5">
    <name type="scientific">Phaseolus coccineus</name>
    <name type="common">Scarlet runner bean</name>
    <name type="synonym">Phaseolus multiflorus</name>
    <dbReference type="NCBI Taxonomy" id="3886"/>
    <lineage>
        <taxon>Eukaryota</taxon>
        <taxon>Viridiplantae</taxon>
        <taxon>Streptophyta</taxon>
        <taxon>Embryophyta</taxon>
        <taxon>Tracheophyta</taxon>
        <taxon>Spermatophyta</taxon>
        <taxon>Magnoliopsida</taxon>
        <taxon>eudicotyledons</taxon>
        <taxon>Gunneridae</taxon>
        <taxon>Pentapetalae</taxon>
        <taxon>rosids</taxon>
        <taxon>fabids</taxon>
        <taxon>Fabales</taxon>
        <taxon>Fabaceae</taxon>
        <taxon>Papilionoideae</taxon>
        <taxon>50 kb inversion clade</taxon>
        <taxon>NPAAA clade</taxon>
        <taxon>indigoferoid/millettioid clade</taxon>
        <taxon>Phaseoleae</taxon>
        <taxon>Phaseolus</taxon>
    </lineage>
</organism>
<protein>
    <recommendedName>
        <fullName evidence="3">J domain-containing protein</fullName>
    </recommendedName>
</protein>
<dbReference type="PROSITE" id="PS50076">
    <property type="entry name" value="DNAJ_2"/>
    <property type="match status" value="1"/>
</dbReference>
<feature type="region of interest" description="Disordered" evidence="2">
    <location>
        <begin position="224"/>
        <end position="341"/>
    </location>
</feature>
<evidence type="ECO:0000256" key="2">
    <source>
        <dbReference type="SAM" id="MobiDB-lite"/>
    </source>
</evidence>
<evidence type="ECO:0000313" key="4">
    <source>
        <dbReference type="EMBL" id="KAK7366453.1"/>
    </source>
</evidence>
<dbReference type="InterPro" id="IPR001623">
    <property type="entry name" value="DnaJ_domain"/>
</dbReference>
<dbReference type="Proteomes" id="UP001374584">
    <property type="component" value="Unassembled WGS sequence"/>
</dbReference>
<name>A0AAN9RHE1_PHACN</name>
<dbReference type="InterPro" id="IPR018253">
    <property type="entry name" value="DnaJ_domain_CS"/>
</dbReference>
<dbReference type="PRINTS" id="PR00625">
    <property type="entry name" value="JDOMAIN"/>
</dbReference>
<feature type="compositionally biased region" description="Polar residues" evidence="2">
    <location>
        <begin position="466"/>
        <end position="477"/>
    </location>
</feature>